<evidence type="ECO:0000313" key="2">
    <source>
        <dbReference type="Proteomes" id="UP000265520"/>
    </source>
</evidence>
<reference evidence="1 2" key="1">
    <citation type="journal article" date="2018" name="Front. Plant Sci.">
        <title>Red Clover (Trifolium pratense) and Zigzag Clover (T. medium) - A Picture of Genomic Similarities and Differences.</title>
        <authorList>
            <person name="Dluhosova J."/>
            <person name="Istvanek J."/>
            <person name="Nedelnik J."/>
            <person name="Repkova J."/>
        </authorList>
    </citation>
    <scope>NUCLEOTIDE SEQUENCE [LARGE SCALE GENOMIC DNA]</scope>
    <source>
        <strain evidence="2">cv. 10/8</strain>
        <tissue evidence="1">Leaf</tissue>
    </source>
</reference>
<dbReference type="AlphaFoldDB" id="A0A392VG41"/>
<dbReference type="Proteomes" id="UP000265520">
    <property type="component" value="Unassembled WGS sequence"/>
</dbReference>
<proteinExistence type="predicted"/>
<sequence length="31" mass="3259">VFFFFTTFPSGFSTSGSITDAEATGSLPLLI</sequence>
<evidence type="ECO:0000313" key="1">
    <source>
        <dbReference type="EMBL" id="MCI86857.1"/>
    </source>
</evidence>
<organism evidence="1 2">
    <name type="scientific">Trifolium medium</name>
    <dbReference type="NCBI Taxonomy" id="97028"/>
    <lineage>
        <taxon>Eukaryota</taxon>
        <taxon>Viridiplantae</taxon>
        <taxon>Streptophyta</taxon>
        <taxon>Embryophyta</taxon>
        <taxon>Tracheophyta</taxon>
        <taxon>Spermatophyta</taxon>
        <taxon>Magnoliopsida</taxon>
        <taxon>eudicotyledons</taxon>
        <taxon>Gunneridae</taxon>
        <taxon>Pentapetalae</taxon>
        <taxon>rosids</taxon>
        <taxon>fabids</taxon>
        <taxon>Fabales</taxon>
        <taxon>Fabaceae</taxon>
        <taxon>Papilionoideae</taxon>
        <taxon>50 kb inversion clade</taxon>
        <taxon>NPAAA clade</taxon>
        <taxon>Hologalegina</taxon>
        <taxon>IRL clade</taxon>
        <taxon>Trifolieae</taxon>
        <taxon>Trifolium</taxon>
    </lineage>
</organism>
<accession>A0A392VG41</accession>
<protein>
    <submittedName>
        <fullName evidence="1">Uncharacterized protein</fullName>
    </submittedName>
</protein>
<keyword evidence="2" id="KW-1185">Reference proteome</keyword>
<feature type="non-terminal residue" evidence="1">
    <location>
        <position position="1"/>
    </location>
</feature>
<comment type="caution">
    <text evidence="1">The sequence shown here is derived from an EMBL/GenBank/DDBJ whole genome shotgun (WGS) entry which is preliminary data.</text>
</comment>
<name>A0A392VG41_9FABA</name>
<dbReference type="EMBL" id="LXQA011151583">
    <property type="protein sequence ID" value="MCI86857.1"/>
    <property type="molecule type" value="Genomic_DNA"/>
</dbReference>